<dbReference type="KEGG" id="scor:J3U87_26690"/>
<dbReference type="CDD" id="cd07814">
    <property type="entry name" value="SRPBCC_CalC_Aha1-like"/>
    <property type="match status" value="1"/>
</dbReference>
<dbReference type="InterPro" id="IPR023393">
    <property type="entry name" value="START-like_dom_sf"/>
</dbReference>
<evidence type="ECO:0000313" key="3">
    <source>
        <dbReference type="EMBL" id="QTD49189.1"/>
    </source>
</evidence>
<feature type="domain" description="Activator of Hsp90 ATPase homologue 1/2-like C-terminal" evidence="2">
    <location>
        <begin position="25"/>
        <end position="146"/>
    </location>
</feature>
<name>A0A8A4TGI6_SULCO</name>
<dbReference type="Gene3D" id="3.30.530.20">
    <property type="match status" value="1"/>
</dbReference>
<dbReference type="InterPro" id="IPR013538">
    <property type="entry name" value="ASHA1/2-like_C"/>
</dbReference>
<sequence>MTDKKEPVSLPDPRTFSIDIDFKQSPERVWQALTDPTEISRWFSNNAEVEPTEGGQFEMTWDVEGWGFRTRVATWKPNQHLGLIEEKDHQGQKVVLAMDYYLEGRNGGTTLRLVHSGFGRDEDWDQEFSGISRGWPYELRVLRHYLDHHPDTPRHLRLVTHHTDLAPRDAFSRVFGPKGLAKNGGVHALSEGDSFRLEVGPQEVYAGKVFLVNPPRSWAGTLNGPYGGLLRFEMEADIVVLSLARWGGNANEVNQFADVWQQRLAELL</sequence>
<keyword evidence="4" id="KW-1185">Reference proteome</keyword>
<protein>
    <submittedName>
        <fullName evidence="3">SRPBCC domain-containing protein</fullName>
    </submittedName>
</protein>
<evidence type="ECO:0000259" key="2">
    <source>
        <dbReference type="Pfam" id="PF08327"/>
    </source>
</evidence>
<proteinExistence type="inferred from homology"/>
<organism evidence="3 4">
    <name type="scientific">Sulfidibacter corallicola</name>
    <dbReference type="NCBI Taxonomy" id="2818388"/>
    <lineage>
        <taxon>Bacteria</taxon>
        <taxon>Pseudomonadati</taxon>
        <taxon>Acidobacteriota</taxon>
        <taxon>Holophagae</taxon>
        <taxon>Acanthopleuribacterales</taxon>
        <taxon>Acanthopleuribacteraceae</taxon>
        <taxon>Sulfidibacter</taxon>
    </lineage>
</organism>
<dbReference type="AlphaFoldDB" id="A0A8A4TGI6"/>
<comment type="similarity">
    <text evidence="1">Belongs to the AHA1 family.</text>
</comment>
<evidence type="ECO:0000313" key="4">
    <source>
        <dbReference type="Proteomes" id="UP000663929"/>
    </source>
</evidence>
<dbReference type="RefSeq" id="WP_237378831.1">
    <property type="nucleotide sequence ID" value="NZ_CP071793.1"/>
</dbReference>
<dbReference type="EMBL" id="CP071793">
    <property type="protein sequence ID" value="QTD49189.1"/>
    <property type="molecule type" value="Genomic_DNA"/>
</dbReference>
<reference evidence="3" key="1">
    <citation type="submission" date="2021-03" db="EMBL/GenBank/DDBJ databases">
        <title>Acanthopleuribacteraceae sp. M133.</title>
        <authorList>
            <person name="Wang G."/>
        </authorList>
    </citation>
    <scope>NUCLEOTIDE SEQUENCE</scope>
    <source>
        <strain evidence="3">M133</strain>
    </source>
</reference>
<evidence type="ECO:0000256" key="1">
    <source>
        <dbReference type="ARBA" id="ARBA00006817"/>
    </source>
</evidence>
<accession>A0A8A4TGI6</accession>
<dbReference type="Proteomes" id="UP000663929">
    <property type="component" value="Chromosome"/>
</dbReference>
<dbReference type="Pfam" id="PF08327">
    <property type="entry name" value="AHSA1"/>
    <property type="match status" value="1"/>
</dbReference>
<dbReference type="SUPFAM" id="SSF55961">
    <property type="entry name" value="Bet v1-like"/>
    <property type="match status" value="1"/>
</dbReference>
<gene>
    <name evidence="3" type="ORF">J3U87_26690</name>
</gene>